<feature type="binding site" evidence="5">
    <location>
        <position position="121"/>
    </location>
    <ligand>
        <name>Mg(2+)</name>
        <dbReference type="ChEBI" id="CHEBI:18420"/>
    </ligand>
</feature>
<dbReference type="PANTHER" id="PTHR33254">
    <property type="entry name" value="4-HYDROXY-4-METHYL-2-OXOGLUTARATE ALDOLASE 3-RELATED"/>
    <property type="match status" value="1"/>
</dbReference>
<feature type="binding site" evidence="5">
    <location>
        <begin position="98"/>
        <end position="101"/>
    </location>
    <ligand>
        <name>substrate</name>
    </ligand>
</feature>
<dbReference type="RefSeq" id="WP_406855295.1">
    <property type="nucleotide sequence ID" value="NZ_CP157484.1"/>
</dbReference>
<proteinExistence type="predicted"/>
<dbReference type="Pfam" id="PF03737">
    <property type="entry name" value="RraA-like"/>
    <property type="match status" value="1"/>
</dbReference>
<evidence type="ECO:0000256" key="6">
    <source>
        <dbReference type="SAM" id="Coils"/>
    </source>
</evidence>
<comment type="cofactor">
    <cofactor evidence="1">
        <name>a divalent metal cation</name>
        <dbReference type="ChEBI" id="CHEBI:60240"/>
    </cofactor>
</comment>
<dbReference type="EMBL" id="CP157484">
    <property type="protein sequence ID" value="XBO38459.1"/>
    <property type="molecule type" value="Genomic_DNA"/>
</dbReference>
<keyword evidence="5" id="KW-0479">Metal-binding</keyword>
<accession>A0AAU7JEG1</accession>
<reference evidence="7" key="1">
    <citation type="submission" date="2024-05" db="EMBL/GenBank/DDBJ databases">
        <authorList>
            <person name="Kim S."/>
            <person name="Heo J."/>
            <person name="Choi H."/>
            <person name="Choi Y."/>
            <person name="Kwon S.-W."/>
            <person name="Kim Y."/>
        </authorList>
    </citation>
    <scope>NUCLEOTIDE SEQUENCE</scope>
    <source>
        <strain evidence="7">KACC 23698</strain>
    </source>
</reference>
<keyword evidence="5" id="KW-0460">Magnesium</keyword>
<dbReference type="SUPFAM" id="SSF89562">
    <property type="entry name" value="RraA-like"/>
    <property type="match status" value="1"/>
</dbReference>
<dbReference type="InterPro" id="IPR036704">
    <property type="entry name" value="RraA/RraA-like_sf"/>
</dbReference>
<evidence type="ECO:0000256" key="5">
    <source>
        <dbReference type="PIRSR" id="PIRSR605493-1"/>
    </source>
</evidence>
<dbReference type="GO" id="GO:0046872">
    <property type="term" value="F:metal ion binding"/>
    <property type="evidence" value="ECO:0007669"/>
    <property type="project" value="UniProtKB-KW"/>
</dbReference>
<feature type="binding site" evidence="5">
    <location>
        <position position="120"/>
    </location>
    <ligand>
        <name>substrate</name>
    </ligand>
</feature>
<dbReference type="CDD" id="cd16841">
    <property type="entry name" value="RraA_family"/>
    <property type="match status" value="1"/>
</dbReference>
<evidence type="ECO:0000256" key="3">
    <source>
        <dbReference type="ARBA" id="ARBA00029596"/>
    </source>
</evidence>
<comment type="cofactor">
    <cofactor evidence="5">
        <name>Mg(2+)</name>
        <dbReference type="ChEBI" id="CHEBI:18420"/>
    </cofactor>
</comment>
<name>A0AAU7JEG1_9HYPH</name>
<protein>
    <recommendedName>
        <fullName evidence="2">Putative 4-hydroxy-4-methyl-2-oxoglutarate aldolase</fullName>
    </recommendedName>
    <alternativeName>
        <fullName evidence="3">Regulator of ribonuclease activity homolog</fullName>
    </alternativeName>
    <alternativeName>
        <fullName evidence="4">RraA-like protein</fullName>
    </alternativeName>
</protein>
<dbReference type="Gene3D" id="3.50.30.40">
    <property type="entry name" value="Ribonuclease E inhibitor RraA/RraA-like"/>
    <property type="match status" value="1"/>
</dbReference>
<dbReference type="NCBIfam" id="NF004850">
    <property type="entry name" value="PRK06201.1"/>
    <property type="match status" value="1"/>
</dbReference>
<gene>
    <name evidence="7" type="ORF">ABEG18_22590</name>
</gene>
<organism evidence="7">
    <name type="scientific">Alsobacter sp. KACC 23698</name>
    <dbReference type="NCBI Taxonomy" id="3149229"/>
    <lineage>
        <taxon>Bacteria</taxon>
        <taxon>Pseudomonadati</taxon>
        <taxon>Pseudomonadota</taxon>
        <taxon>Alphaproteobacteria</taxon>
        <taxon>Hyphomicrobiales</taxon>
        <taxon>Alsobacteraceae</taxon>
        <taxon>Alsobacter</taxon>
    </lineage>
</organism>
<dbReference type="InterPro" id="IPR005493">
    <property type="entry name" value="RraA/RraA-like"/>
</dbReference>
<evidence type="ECO:0000256" key="2">
    <source>
        <dbReference type="ARBA" id="ARBA00016549"/>
    </source>
</evidence>
<keyword evidence="6" id="KW-0175">Coiled coil</keyword>
<sequence>MPVGFRVRPHRGAKVSAETVERFRSIPVANVSDSMSRVVAGGPRLRPMHRDGVMAGPALTAKTRPGDNLMLHKAIDMASPGDVIVYDAGGDVTNAVFGELMLAHAIRRGVAGLVIYGAIRDADGLRARNLPVFALGVTHRGPSREGPGEIGYPIAIEGMVIQPGDLVMGDGDGVVCVPYGDLEAVYEAAKKKNDAENRQMEQTEAGQLDRSWVDQTLQRLGCSFEG</sequence>
<dbReference type="PANTHER" id="PTHR33254:SF4">
    <property type="entry name" value="4-HYDROXY-4-METHYL-2-OXOGLUTARATE ALDOLASE 3-RELATED"/>
    <property type="match status" value="1"/>
</dbReference>
<dbReference type="AlphaFoldDB" id="A0AAU7JEG1"/>
<evidence type="ECO:0000313" key="7">
    <source>
        <dbReference type="EMBL" id="XBO38459.1"/>
    </source>
</evidence>
<feature type="coiled-coil region" evidence="6">
    <location>
        <begin position="179"/>
        <end position="206"/>
    </location>
</feature>
<evidence type="ECO:0000256" key="1">
    <source>
        <dbReference type="ARBA" id="ARBA00001968"/>
    </source>
</evidence>
<evidence type="ECO:0000256" key="4">
    <source>
        <dbReference type="ARBA" id="ARBA00030169"/>
    </source>
</evidence>